<dbReference type="CDD" id="cd02966">
    <property type="entry name" value="TlpA_like_family"/>
    <property type="match status" value="1"/>
</dbReference>
<protein>
    <recommendedName>
        <fullName evidence="1">Thioredoxin domain-containing protein</fullName>
    </recommendedName>
</protein>
<dbReference type="GO" id="GO:0016209">
    <property type="term" value="F:antioxidant activity"/>
    <property type="evidence" value="ECO:0007669"/>
    <property type="project" value="InterPro"/>
</dbReference>
<dbReference type="AlphaFoldDB" id="E6QX81"/>
<sequence>MLWSWGNAGMVFANDLVLGKPAPDLVLHALDGKNYQISALRGKVVIVAFWASWCPPCQLELPILSEFAAQHAAQGVQILGFSLDDPENLAQVRTIAAQLRFPVGLTGSAWAGGYGRIWRLPVSFVIDRAGHLVFNGWDNPQLGWSREQLNRTVLPLLETNQEDTQGK</sequence>
<dbReference type="PROSITE" id="PS00194">
    <property type="entry name" value="THIOREDOXIN_1"/>
    <property type="match status" value="1"/>
</dbReference>
<evidence type="ECO:0000313" key="2">
    <source>
        <dbReference type="EMBL" id="CBI11855.1"/>
    </source>
</evidence>
<dbReference type="PANTHER" id="PTHR42852:SF13">
    <property type="entry name" value="PROTEIN DIPZ"/>
    <property type="match status" value="1"/>
</dbReference>
<dbReference type="InterPro" id="IPR036249">
    <property type="entry name" value="Thioredoxin-like_sf"/>
</dbReference>
<dbReference type="Gene3D" id="3.40.30.10">
    <property type="entry name" value="Glutaredoxin"/>
    <property type="match status" value="1"/>
</dbReference>
<name>E6QX81_9ZZZZ</name>
<organism evidence="2">
    <name type="scientific">mine drainage metagenome</name>
    <dbReference type="NCBI Taxonomy" id="410659"/>
    <lineage>
        <taxon>unclassified sequences</taxon>
        <taxon>metagenomes</taxon>
        <taxon>ecological metagenomes</taxon>
    </lineage>
</organism>
<dbReference type="GO" id="GO:0016491">
    <property type="term" value="F:oxidoreductase activity"/>
    <property type="evidence" value="ECO:0007669"/>
    <property type="project" value="InterPro"/>
</dbReference>
<dbReference type="SUPFAM" id="SSF52833">
    <property type="entry name" value="Thioredoxin-like"/>
    <property type="match status" value="1"/>
</dbReference>
<evidence type="ECO:0000259" key="1">
    <source>
        <dbReference type="PROSITE" id="PS51352"/>
    </source>
</evidence>
<reference evidence="2" key="1">
    <citation type="submission" date="2009-10" db="EMBL/GenBank/DDBJ databases">
        <title>Diversity of trophic interactions inside an arsenic-rich microbial ecosystem.</title>
        <authorList>
            <person name="Bertin P.N."/>
            <person name="Heinrich-Salmeron A."/>
            <person name="Pelletier E."/>
            <person name="Goulhen-Chollet F."/>
            <person name="Arsene-Ploetze F."/>
            <person name="Gallien S."/>
            <person name="Calteau A."/>
            <person name="Vallenet D."/>
            <person name="Casiot C."/>
            <person name="Chane-Woon-Ming B."/>
            <person name="Giloteaux L."/>
            <person name="Barakat M."/>
            <person name="Bonnefoy V."/>
            <person name="Bruneel O."/>
            <person name="Chandler M."/>
            <person name="Cleiss J."/>
            <person name="Duran R."/>
            <person name="Elbaz-Poulichet F."/>
            <person name="Fonknechten N."/>
            <person name="Lauga B."/>
            <person name="Mornico D."/>
            <person name="Ortet P."/>
            <person name="Schaeffer C."/>
            <person name="Siguier P."/>
            <person name="Alexander Thil Smith A."/>
            <person name="Van Dorsselaer A."/>
            <person name="Weissenbach J."/>
            <person name="Medigue C."/>
            <person name="Le Paslier D."/>
        </authorList>
    </citation>
    <scope>NUCLEOTIDE SEQUENCE</scope>
</reference>
<accession>E6QX81</accession>
<dbReference type="PROSITE" id="PS51352">
    <property type="entry name" value="THIOREDOXIN_2"/>
    <property type="match status" value="1"/>
</dbReference>
<dbReference type="InterPro" id="IPR000866">
    <property type="entry name" value="AhpC/TSA"/>
</dbReference>
<gene>
    <name evidence="2" type="ORF">CARN7_2703</name>
</gene>
<dbReference type="InterPro" id="IPR017937">
    <property type="entry name" value="Thioredoxin_CS"/>
</dbReference>
<dbReference type="EMBL" id="CABR01000172">
    <property type="protein sequence ID" value="CBI11855.1"/>
    <property type="molecule type" value="Genomic_DNA"/>
</dbReference>
<proteinExistence type="predicted"/>
<dbReference type="InterPro" id="IPR050553">
    <property type="entry name" value="Thioredoxin_ResA/DsbE_sf"/>
</dbReference>
<dbReference type="PANTHER" id="PTHR42852">
    <property type="entry name" value="THIOL:DISULFIDE INTERCHANGE PROTEIN DSBE"/>
    <property type="match status" value="1"/>
</dbReference>
<dbReference type="InterPro" id="IPR013766">
    <property type="entry name" value="Thioredoxin_domain"/>
</dbReference>
<comment type="caution">
    <text evidence="2">The sequence shown here is derived from an EMBL/GenBank/DDBJ whole genome shotgun (WGS) entry which is preliminary data.</text>
</comment>
<feature type="domain" description="Thioredoxin" evidence="1">
    <location>
        <begin position="16"/>
        <end position="158"/>
    </location>
</feature>
<dbReference type="Pfam" id="PF00578">
    <property type="entry name" value="AhpC-TSA"/>
    <property type="match status" value="1"/>
</dbReference>